<dbReference type="RefSeq" id="WP_099860097.1">
    <property type="nucleotide sequence ID" value="NZ_PEOG01000009.1"/>
</dbReference>
<gene>
    <name evidence="1" type="ORF">CS062_03595</name>
</gene>
<proteinExistence type="predicted"/>
<sequence length="150" mass="15850">MTDLSTIQRPATAVRAAIAALSALLSACGADRVAGKPAMSAHETTQHDRCVALLRPMLHGQPVRSTSIERGPNGLDYVWINAEVHDDADDVERRVAKGARFAGHCQFDTGGQSVHLHAYALEAGDGPSTPAVDYRFVAGSRDMVASADPS</sequence>
<evidence type="ECO:0000313" key="1">
    <source>
        <dbReference type="EMBL" id="PIM54482.1"/>
    </source>
</evidence>
<accession>A0A2G9CDR8</accession>
<comment type="caution">
    <text evidence="1">The sequence shown here is derived from an EMBL/GenBank/DDBJ whole genome shotgun (WGS) entry which is preliminary data.</text>
</comment>
<dbReference type="AlphaFoldDB" id="A0A2G9CDR8"/>
<evidence type="ECO:0000313" key="2">
    <source>
        <dbReference type="Proteomes" id="UP000231501"/>
    </source>
</evidence>
<protein>
    <submittedName>
        <fullName evidence="1">Uncharacterized protein</fullName>
    </submittedName>
</protein>
<dbReference type="Proteomes" id="UP000231501">
    <property type="component" value="Unassembled WGS sequence"/>
</dbReference>
<reference evidence="1 2" key="1">
    <citation type="submission" date="2017-11" db="EMBL/GenBank/DDBJ databases">
        <title>Draft genome sequence of Mitsuaria sp. HWN-4.</title>
        <authorList>
            <person name="Gundlapally S.R."/>
        </authorList>
    </citation>
    <scope>NUCLEOTIDE SEQUENCE [LARGE SCALE GENOMIC DNA]</scope>
    <source>
        <strain evidence="1 2">HWN-4</strain>
    </source>
</reference>
<organism evidence="1 2">
    <name type="scientific">Roseateles chitinivorans</name>
    <dbReference type="NCBI Taxonomy" id="2917965"/>
    <lineage>
        <taxon>Bacteria</taxon>
        <taxon>Pseudomonadati</taxon>
        <taxon>Pseudomonadota</taxon>
        <taxon>Betaproteobacteria</taxon>
        <taxon>Burkholderiales</taxon>
        <taxon>Sphaerotilaceae</taxon>
        <taxon>Roseateles</taxon>
    </lineage>
</organism>
<dbReference type="OrthoDB" id="9157146at2"/>
<name>A0A2G9CDR8_9BURK</name>
<dbReference type="EMBL" id="PEOG01000009">
    <property type="protein sequence ID" value="PIM54482.1"/>
    <property type="molecule type" value="Genomic_DNA"/>
</dbReference>
<keyword evidence="2" id="KW-1185">Reference proteome</keyword>